<dbReference type="Proteomes" id="UP000263486">
    <property type="component" value="Unassembled WGS sequence"/>
</dbReference>
<sequence length="46" mass="5142">MYVSGEKPGVGTYMCMICHLELIIESDNEKLPKCPDCGTGIYKKMD</sequence>
<dbReference type="EMBL" id="QUAJ01000004">
    <property type="protein sequence ID" value="REI42394.1"/>
    <property type="molecule type" value="Genomic_DNA"/>
</dbReference>
<evidence type="ECO:0000313" key="1">
    <source>
        <dbReference type="EMBL" id="REI42394.1"/>
    </source>
</evidence>
<dbReference type="Gene3D" id="2.20.28.30">
    <property type="entry name" value="RNA polymerase ii, chain L"/>
    <property type="match status" value="1"/>
</dbReference>
<proteinExistence type="predicted"/>
<dbReference type="RefSeq" id="WP_114641435.1">
    <property type="nucleotide sequence ID" value="NZ_JAACIO010000004.1"/>
</dbReference>
<accession>A0ABX9KJ87</accession>
<name>A0ABX9KJ87_9FUSO</name>
<reference evidence="1 2" key="1">
    <citation type="submission" date="2018-08" db="EMBL/GenBank/DDBJ databases">
        <title>Draft genome sequence of Psychrilyobacter sp. strain SD5 isolated from Black Sea water.</title>
        <authorList>
            <person name="Yadav S."/>
            <person name="Villanueva L."/>
            <person name="Damste J.S.S."/>
        </authorList>
    </citation>
    <scope>NUCLEOTIDE SEQUENCE [LARGE SCALE GENOMIC DNA]</scope>
    <source>
        <strain evidence="1 2">SD5</strain>
    </source>
</reference>
<comment type="caution">
    <text evidence="1">The sequence shown here is derived from an EMBL/GenBank/DDBJ whole genome shotgun (WGS) entry which is preliminary data.</text>
</comment>
<evidence type="ECO:0008006" key="3">
    <source>
        <dbReference type="Google" id="ProtNLM"/>
    </source>
</evidence>
<organism evidence="1 2">
    <name type="scientific">Psychrilyobacter piezotolerans</name>
    <dbReference type="NCBI Taxonomy" id="2293438"/>
    <lineage>
        <taxon>Bacteria</taxon>
        <taxon>Fusobacteriati</taxon>
        <taxon>Fusobacteriota</taxon>
        <taxon>Fusobacteriia</taxon>
        <taxon>Fusobacteriales</taxon>
        <taxon>Fusobacteriaceae</taxon>
        <taxon>Psychrilyobacter</taxon>
    </lineage>
</organism>
<dbReference type="Pfam" id="PF07295">
    <property type="entry name" value="DUF1451"/>
    <property type="match status" value="1"/>
</dbReference>
<dbReference type="InterPro" id="IPR009912">
    <property type="entry name" value="DUF1451"/>
</dbReference>
<gene>
    <name evidence="1" type="ORF">DYH56_03310</name>
</gene>
<evidence type="ECO:0000313" key="2">
    <source>
        <dbReference type="Proteomes" id="UP000263486"/>
    </source>
</evidence>
<keyword evidence="2" id="KW-1185">Reference proteome</keyword>
<protein>
    <recommendedName>
        <fullName evidence="3">Zinc ribbon-containing protein</fullName>
    </recommendedName>
</protein>